<evidence type="ECO:0000259" key="1">
    <source>
        <dbReference type="SMART" id="SM00897"/>
    </source>
</evidence>
<accession>A0ABT0YF60</accession>
<evidence type="ECO:0000313" key="4">
    <source>
        <dbReference type="Proteomes" id="UP001523216"/>
    </source>
</evidence>
<name>A0ABT0YF60_9ACTN</name>
<evidence type="ECO:0000313" key="3">
    <source>
        <dbReference type="EMBL" id="MCM4084684.1"/>
    </source>
</evidence>
<dbReference type="SMART" id="SM01204">
    <property type="entry name" value="FIST_C"/>
    <property type="match status" value="1"/>
</dbReference>
<organism evidence="3 4">
    <name type="scientific">Paractinoplanes hotanensis</name>
    <dbReference type="NCBI Taxonomy" id="2906497"/>
    <lineage>
        <taxon>Bacteria</taxon>
        <taxon>Bacillati</taxon>
        <taxon>Actinomycetota</taxon>
        <taxon>Actinomycetes</taxon>
        <taxon>Micromonosporales</taxon>
        <taxon>Micromonosporaceae</taxon>
        <taxon>Paractinoplanes</taxon>
    </lineage>
</organism>
<dbReference type="RefSeq" id="WP_251804428.1">
    <property type="nucleotide sequence ID" value="NZ_JAMQOL010000081.1"/>
</dbReference>
<dbReference type="Proteomes" id="UP001523216">
    <property type="component" value="Unassembled WGS sequence"/>
</dbReference>
<dbReference type="InterPro" id="IPR019494">
    <property type="entry name" value="FIST_C"/>
</dbReference>
<evidence type="ECO:0000259" key="2">
    <source>
        <dbReference type="SMART" id="SM01204"/>
    </source>
</evidence>
<sequence>MAGRDDAQLIIAFGGPGHDLADFLRGVNRTTGGVPLIGCSTAGGFSAAGPSGGGAVVTALGGTGFRVITRATEGLSSGQREAGRLAAEPMAELGDAGQPLLIMFTDGQIGRQEEVVRGAYGVLGAGIPIAGGCAAADGPAPATYVLHGDRVLSDAVVSAAIRSDGEFGVGVAHGYRPVGDPLMVTRSGDGFIFEFDDKPALDLYLDRLGAPPDAYHDEAAFAAFAMHHPLGLSRRSGEEMRFVARADFGIRAILPLADVPDGGTVRLMTGDEEDLLAAAATARLDAMTALTAPALGLLAVDCTARRAVLADDKRLAREVQLLAGSHLPLSGFYSLGEIARVRGITGFHHQTVVVLAVS</sequence>
<comment type="caution">
    <text evidence="3">The sequence shown here is derived from an EMBL/GenBank/DDBJ whole genome shotgun (WGS) entry which is preliminary data.</text>
</comment>
<dbReference type="EMBL" id="JAMQOL010000081">
    <property type="protein sequence ID" value="MCM4084684.1"/>
    <property type="molecule type" value="Genomic_DNA"/>
</dbReference>
<feature type="domain" description="FIST" evidence="1">
    <location>
        <begin position="6"/>
        <end position="199"/>
    </location>
</feature>
<dbReference type="Pfam" id="PF10442">
    <property type="entry name" value="FIST_C"/>
    <property type="match status" value="1"/>
</dbReference>
<reference evidence="3 4" key="1">
    <citation type="submission" date="2022-06" db="EMBL/GenBank/DDBJ databases">
        <title>Actinoplanes abujensis sp. nov., isolated from Nigerian arid soil.</title>
        <authorList>
            <person name="Ding P."/>
        </authorList>
    </citation>
    <scope>NUCLEOTIDE SEQUENCE [LARGE SCALE GENOMIC DNA]</scope>
    <source>
        <strain evidence="4">TRM88002</strain>
    </source>
</reference>
<gene>
    <name evidence="3" type="ORF">LXN57_44865</name>
</gene>
<keyword evidence="4" id="KW-1185">Reference proteome</keyword>
<protein>
    <submittedName>
        <fullName evidence="3">FIST C-terminal domain-containing protein</fullName>
    </submittedName>
</protein>
<dbReference type="InterPro" id="IPR013702">
    <property type="entry name" value="FIST_domain_N"/>
</dbReference>
<proteinExistence type="predicted"/>
<dbReference type="SMART" id="SM00897">
    <property type="entry name" value="FIST"/>
    <property type="match status" value="1"/>
</dbReference>
<dbReference type="Pfam" id="PF08495">
    <property type="entry name" value="FIST"/>
    <property type="match status" value="1"/>
</dbReference>
<dbReference type="PANTHER" id="PTHR40252">
    <property type="entry name" value="BLR0328 PROTEIN"/>
    <property type="match status" value="1"/>
</dbReference>
<dbReference type="PANTHER" id="PTHR40252:SF2">
    <property type="entry name" value="BLR0328 PROTEIN"/>
    <property type="match status" value="1"/>
</dbReference>
<feature type="domain" description="FIST C-domain" evidence="2">
    <location>
        <begin position="200"/>
        <end position="341"/>
    </location>
</feature>